<dbReference type="EnsemblBacteria" id="ACK41791">
    <property type="protein sequence ID" value="ACK41791"/>
    <property type="gene ID" value="Dtur_0498"/>
</dbReference>
<dbReference type="InterPro" id="IPR036291">
    <property type="entry name" value="NAD(P)-bd_dom_sf"/>
</dbReference>
<dbReference type="EMBL" id="CP001251">
    <property type="protein sequence ID" value="ACK41791.1"/>
    <property type="molecule type" value="Genomic_DNA"/>
</dbReference>
<dbReference type="eggNOG" id="COG1028">
    <property type="taxonomic scope" value="Bacteria"/>
</dbReference>
<dbReference type="GO" id="GO:0016491">
    <property type="term" value="F:oxidoreductase activity"/>
    <property type="evidence" value="ECO:0007669"/>
    <property type="project" value="UniProtKB-KW"/>
</dbReference>
<keyword evidence="1" id="KW-0521">NADP</keyword>
<dbReference type="InParanoid" id="B8E208"/>
<dbReference type="PRINTS" id="PR00080">
    <property type="entry name" value="SDRFAMILY"/>
</dbReference>
<evidence type="ECO:0000256" key="2">
    <source>
        <dbReference type="ARBA" id="ARBA00023002"/>
    </source>
</evidence>
<dbReference type="OrthoDB" id="9781117at2"/>
<gene>
    <name evidence="4" type="ordered locus">Dtur_0498</name>
</gene>
<dbReference type="Pfam" id="PF00106">
    <property type="entry name" value="adh_short"/>
    <property type="match status" value="1"/>
</dbReference>
<dbReference type="PANTHER" id="PTHR43544">
    <property type="entry name" value="SHORT-CHAIN DEHYDROGENASE/REDUCTASE"/>
    <property type="match status" value="1"/>
</dbReference>
<dbReference type="AlphaFoldDB" id="B8E208"/>
<dbReference type="PANTHER" id="PTHR43544:SF7">
    <property type="entry name" value="NADB-LER2"/>
    <property type="match status" value="1"/>
</dbReference>
<organism evidence="4 5">
    <name type="scientific">Dictyoglomus turgidum (strain DSM 6724 / Z-1310)</name>
    <dbReference type="NCBI Taxonomy" id="515635"/>
    <lineage>
        <taxon>Bacteria</taxon>
        <taxon>Pseudomonadati</taxon>
        <taxon>Dictyoglomota</taxon>
        <taxon>Dictyoglomia</taxon>
        <taxon>Dictyoglomales</taxon>
        <taxon>Dictyoglomaceae</taxon>
        <taxon>Dictyoglomus</taxon>
    </lineage>
</organism>
<dbReference type="KEGG" id="dtu:Dtur_0498"/>
<dbReference type="SUPFAM" id="SSF51735">
    <property type="entry name" value="NAD(P)-binding Rossmann-fold domains"/>
    <property type="match status" value="1"/>
</dbReference>
<dbReference type="Gene3D" id="3.40.50.720">
    <property type="entry name" value="NAD(P)-binding Rossmann-like Domain"/>
    <property type="match status" value="1"/>
</dbReference>
<dbReference type="STRING" id="515635.Dtur_0498"/>
<comment type="similarity">
    <text evidence="3">Belongs to the short-chain dehydrogenases/reductases (SDR) family.</text>
</comment>
<evidence type="ECO:0000256" key="3">
    <source>
        <dbReference type="RuleBase" id="RU000363"/>
    </source>
</evidence>
<dbReference type="FunFam" id="3.40.50.720:FF:001515">
    <property type="entry name" value="Chromosome 12, whole genome shotgun sequence"/>
    <property type="match status" value="1"/>
</dbReference>
<evidence type="ECO:0000313" key="5">
    <source>
        <dbReference type="Proteomes" id="UP000007719"/>
    </source>
</evidence>
<name>B8E208_DICTD</name>
<evidence type="ECO:0000256" key="1">
    <source>
        <dbReference type="ARBA" id="ARBA00022857"/>
    </source>
</evidence>
<dbReference type="HOGENOM" id="CLU_010194_9_0_0"/>
<evidence type="ECO:0000313" key="4">
    <source>
        <dbReference type="EMBL" id="ACK41791.1"/>
    </source>
</evidence>
<dbReference type="RefSeq" id="WP_012582876.1">
    <property type="nucleotide sequence ID" value="NC_011661.1"/>
</dbReference>
<proteinExistence type="inferred from homology"/>
<accession>B8E208</accession>
<dbReference type="InterPro" id="IPR051468">
    <property type="entry name" value="Fungal_SecMetab_SDRs"/>
</dbReference>
<protein>
    <submittedName>
        <fullName evidence="4">Short-chain dehydrogenase/reductase SDR</fullName>
    </submittedName>
</protein>
<keyword evidence="2" id="KW-0560">Oxidoreductase</keyword>
<keyword evidence="5" id="KW-1185">Reference proteome</keyword>
<reference evidence="5" key="1">
    <citation type="journal article" date="2016" name="Front. Microbiol.">
        <title>The complete genome sequence of hyperthermophile Dictyoglomus turgidum DSM 6724 reveals a specialized carbohydrate fermentor.</title>
        <authorList>
            <person name="Brumm P.J."/>
            <person name="Gowda K."/>
            <person name="Robb F.T."/>
            <person name="Mead D.A."/>
        </authorList>
    </citation>
    <scope>NUCLEOTIDE SEQUENCE [LARGE SCALE GENOMIC DNA]</scope>
    <source>
        <strain evidence="5">DSM 6724 / Z-1310</strain>
    </source>
</reference>
<dbReference type="InterPro" id="IPR002347">
    <property type="entry name" value="SDR_fam"/>
</dbReference>
<dbReference type="PRINTS" id="PR00081">
    <property type="entry name" value="GDHRDH"/>
</dbReference>
<dbReference type="Proteomes" id="UP000007719">
    <property type="component" value="Chromosome"/>
</dbReference>
<sequence>MAGILTGRRMVITGASRGVGFEICKLFLKEGASIIGVGKDEKRLKEAEKFLKEIGDFEGVVADLEDENFTSKIVEKVEKKWNALDILFNNAGVMLSYGGFLEESDEIFEKTMGVNLYAPYKLVKALIPFLLKGKEPRIINTSSGAGTFDDIRKKYDIASYRLSKFALNGFTVILANELKDKVAVNAFDPGWVKTDLGGPNAPGLPEDSAKGALAVVTLPFEITGKFFKDGKEINF</sequence>